<dbReference type="eggNOG" id="ENOG5033003">
    <property type="taxonomic scope" value="Bacteria"/>
</dbReference>
<feature type="signal peptide" evidence="1">
    <location>
        <begin position="1"/>
        <end position="24"/>
    </location>
</feature>
<dbReference type="Proteomes" id="UP000025047">
    <property type="component" value="Unassembled WGS sequence"/>
</dbReference>
<comment type="caution">
    <text evidence="2">The sequence shown here is derived from an EMBL/GenBank/DDBJ whole genome shotgun (WGS) entry which is preliminary data.</text>
</comment>
<dbReference type="HOGENOM" id="CLU_146729_0_0_5"/>
<dbReference type="EMBL" id="APGJ01000003">
    <property type="protein sequence ID" value="EYD73306.1"/>
    <property type="molecule type" value="Genomic_DNA"/>
</dbReference>
<evidence type="ECO:0008006" key="4">
    <source>
        <dbReference type="Google" id="ProtNLM"/>
    </source>
</evidence>
<keyword evidence="1" id="KW-0732">Signal</keyword>
<evidence type="ECO:0000313" key="3">
    <source>
        <dbReference type="Proteomes" id="UP000025047"/>
    </source>
</evidence>
<feature type="chain" id="PRO_5001492801" description="Lipoprotein" evidence="1">
    <location>
        <begin position="25"/>
        <end position="98"/>
    </location>
</feature>
<evidence type="ECO:0000256" key="1">
    <source>
        <dbReference type="SAM" id="SignalP"/>
    </source>
</evidence>
<dbReference type="PATRIC" id="fig|1122180.6.peg.830"/>
<dbReference type="AlphaFoldDB" id="A0A017HG16"/>
<sequence>MVQGMKTLALTLCALALSAVSAQAACYADYKAKRDDPLRLHYGVAEISAPCDQPDAAADELRPRLGSDGWSLLAIVSLFGDDGLEKRRDSAGDYYLRY</sequence>
<evidence type="ECO:0000313" key="2">
    <source>
        <dbReference type="EMBL" id="EYD73306.1"/>
    </source>
</evidence>
<proteinExistence type="predicted"/>
<accession>A0A017HG16</accession>
<keyword evidence="3" id="KW-1185">Reference proteome</keyword>
<protein>
    <recommendedName>
        <fullName evidence="4">Lipoprotein</fullName>
    </recommendedName>
</protein>
<dbReference type="STRING" id="1122180.Lokhon_00836"/>
<name>A0A017HG16_9RHOB</name>
<organism evidence="2 3">
    <name type="scientific">Limimaricola hongkongensis DSM 17492</name>
    <dbReference type="NCBI Taxonomy" id="1122180"/>
    <lineage>
        <taxon>Bacteria</taxon>
        <taxon>Pseudomonadati</taxon>
        <taxon>Pseudomonadota</taxon>
        <taxon>Alphaproteobacteria</taxon>
        <taxon>Rhodobacterales</taxon>
        <taxon>Paracoccaceae</taxon>
        <taxon>Limimaricola</taxon>
    </lineage>
</organism>
<gene>
    <name evidence="2" type="ORF">Lokhon_00836</name>
</gene>
<reference evidence="2 3" key="1">
    <citation type="submission" date="2013-03" db="EMBL/GenBank/DDBJ databases">
        <authorList>
            <person name="Fiebig A."/>
            <person name="Goeker M."/>
            <person name="Klenk H.-P.P."/>
        </authorList>
    </citation>
    <scope>NUCLEOTIDE SEQUENCE [LARGE SCALE GENOMIC DNA]</scope>
    <source>
        <strain evidence="2 3">DSM 17492</strain>
    </source>
</reference>